<reference evidence="2" key="1">
    <citation type="journal article" date="2014" name="Int. J. Syst. Evol. Microbiol.">
        <title>Complete genome sequence of Corynebacterium casei LMG S-19264T (=DSM 44701T), isolated from a smear-ripened cheese.</title>
        <authorList>
            <consortium name="US DOE Joint Genome Institute (JGI-PGF)"/>
            <person name="Walter F."/>
            <person name="Albersmeier A."/>
            <person name="Kalinowski J."/>
            <person name="Ruckert C."/>
        </authorList>
    </citation>
    <scope>NUCLEOTIDE SEQUENCE</scope>
    <source>
        <strain evidence="2">KCTC 32513</strain>
    </source>
</reference>
<sequence length="330" mass="36836">MTRWQWFTQAGPKPIWIRYLLLIAAASGMTRFALGTQWMRESAVLYVLIPYLVGVLIYLVTPPASGIGFWARLWTHMRTALIVMLSTSLLLFEGFLCVVMFLPIYFFFAILIIATNSRYMKAPSDSILSENSDGGPGQHLRSSLIPMIIVILSLEGIPGTGVSLGPDKATTVSRTAVLDLTPAQVRANIIGHTYPAAGRSRFLALFPRPISVDAQSLDIGTIHTAHMEYRRWGLAHINVHRGTTVMEFTESTPTRLRARFIHDDSYLSHYMNFETWALEMTPLTTGQTQVTITVGYERKLAPAWYFAPLQKKAVGDGLDYALRDILGPAQ</sequence>
<feature type="transmembrane region" description="Helical" evidence="1">
    <location>
        <begin position="81"/>
        <end position="114"/>
    </location>
</feature>
<dbReference type="EMBL" id="BMZH01000006">
    <property type="protein sequence ID" value="GHA94591.1"/>
    <property type="molecule type" value="Genomic_DNA"/>
</dbReference>
<feature type="transmembrane region" description="Helical" evidence="1">
    <location>
        <begin position="43"/>
        <end position="61"/>
    </location>
</feature>
<comment type="caution">
    <text evidence="2">The sequence shown here is derived from an EMBL/GenBank/DDBJ whole genome shotgun (WGS) entry which is preliminary data.</text>
</comment>
<dbReference type="AlphaFoldDB" id="A0A8J3G2I5"/>
<evidence type="ECO:0000313" key="2">
    <source>
        <dbReference type="EMBL" id="GHA94591.1"/>
    </source>
</evidence>
<organism evidence="2 3">
    <name type="scientific">Algimonas arctica</name>
    <dbReference type="NCBI Taxonomy" id="1479486"/>
    <lineage>
        <taxon>Bacteria</taxon>
        <taxon>Pseudomonadati</taxon>
        <taxon>Pseudomonadota</taxon>
        <taxon>Alphaproteobacteria</taxon>
        <taxon>Maricaulales</taxon>
        <taxon>Robiginitomaculaceae</taxon>
        <taxon>Algimonas</taxon>
    </lineage>
</organism>
<evidence type="ECO:0000256" key="1">
    <source>
        <dbReference type="SAM" id="Phobius"/>
    </source>
</evidence>
<protein>
    <submittedName>
        <fullName evidence="2">Uncharacterized protein</fullName>
    </submittedName>
</protein>
<proteinExistence type="predicted"/>
<reference evidence="2" key="2">
    <citation type="submission" date="2020-09" db="EMBL/GenBank/DDBJ databases">
        <authorList>
            <person name="Sun Q."/>
            <person name="Kim S."/>
        </authorList>
    </citation>
    <scope>NUCLEOTIDE SEQUENCE</scope>
    <source>
        <strain evidence="2">KCTC 32513</strain>
    </source>
</reference>
<keyword evidence="1" id="KW-0472">Membrane</keyword>
<accession>A0A8J3G2I5</accession>
<gene>
    <name evidence="2" type="ORF">GCM10009069_16920</name>
</gene>
<dbReference type="Proteomes" id="UP000634004">
    <property type="component" value="Unassembled WGS sequence"/>
</dbReference>
<keyword evidence="3" id="KW-1185">Reference proteome</keyword>
<keyword evidence="1" id="KW-0812">Transmembrane</keyword>
<feature type="transmembrane region" description="Helical" evidence="1">
    <location>
        <begin position="15"/>
        <end position="34"/>
    </location>
</feature>
<dbReference type="RefSeq" id="WP_189497400.1">
    <property type="nucleotide sequence ID" value="NZ_BMZH01000006.1"/>
</dbReference>
<keyword evidence="1" id="KW-1133">Transmembrane helix</keyword>
<name>A0A8J3G2I5_9PROT</name>
<evidence type="ECO:0000313" key="3">
    <source>
        <dbReference type="Proteomes" id="UP000634004"/>
    </source>
</evidence>